<dbReference type="KEGG" id="ole:K0B96_12635"/>
<dbReference type="SUPFAM" id="SSF51445">
    <property type="entry name" value="(Trans)glycosidases"/>
    <property type="match status" value="1"/>
</dbReference>
<keyword evidence="3" id="KW-1185">Reference proteome</keyword>
<feature type="signal peptide" evidence="1">
    <location>
        <begin position="1"/>
        <end position="27"/>
    </location>
</feature>
<proteinExistence type="predicted"/>
<feature type="chain" id="PRO_5034913765" description="Glycosyl hydrolase-like 10 domain-containing protein" evidence="1">
    <location>
        <begin position="28"/>
        <end position="544"/>
    </location>
</feature>
<evidence type="ECO:0000313" key="3">
    <source>
        <dbReference type="Proteomes" id="UP000825051"/>
    </source>
</evidence>
<evidence type="ECO:0000256" key="1">
    <source>
        <dbReference type="SAM" id="SignalP"/>
    </source>
</evidence>
<gene>
    <name evidence="2" type="ORF">K0B96_12635</name>
</gene>
<dbReference type="Proteomes" id="UP000825051">
    <property type="component" value="Chromosome"/>
</dbReference>
<name>A0A8F9TSD2_9BACT</name>
<dbReference type="AlphaFoldDB" id="A0A8F9TSD2"/>
<evidence type="ECO:0008006" key="4">
    <source>
        <dbReference type="Google" id="ProtNLM"/>
    </source>
</evidence>
<dbReference type="EMBL" id="CP080507">
    <property type="protein sequence ID" value="QYM78151.1"/>
    <property type="molecule type" value="Genomic_DNA"/>
</dbReference>
<reference evidence="2" key="1">
    <citation type="submission" date="2021-08" db="EMBL/GenBank/DDBJ databases">
        <title>Genome of a novel bacterium of the phylum Verrucomicrobia, Oleiharenicola sp. KSB-15.</title>
        <authorList>
            <person name="Chung J.-H."/>
            <person name="Ahn J.-H."/>
            <person name="Yoon Y."/>
            <person name="Kim D.-Y."/>
            <person name="An S.-H."/>
            <person name="Park I."/>
            <person name="Yeon J."/>
        </authorList>
    </citation>
    <scope>NUCLEOTIDE SEQUENCE</scope>
    <source>
        <strain evidence="2">KSB-15</strain>
    </source>
</reference>
<protein>
    <recommendedName>
        <fullName evidence="4">Glycosyl hydrolase-like 10 domain-containing protein</fullName>
    </recommendedName>
</protein>
<evidence type="ECO:0000313" key="2">
    <source>
        <dbReference type="EMBL" id="QYM78151.1"/>
    </source>
</evidence>
<sequence>MLNLPRVLFHRCSLLAFLFWATAAQPAADISSPVPRVKGPIFNQDSTQFFFDYTATEMSGALVDAYIDQLADAGIRTFVSCVNAQRANYPSKVWEHDWDRYDPAGPNDQPVLRYLAAAGPAGIAATRGRLDAAKRLADLGINFHARALARCRARGIGAWVSVRMNDLHDCLLPESTLLSSFFKAQRAAGQLRAPYRGGDWWADRGLDWERPEVQDHYFTLVREQLETLDLDGLELDWMRFPLSFRPGHELAGGRAITAWMQRVRAECARAATRLGHPVLLGVRVPTRPEAARRLGLDGAGWARVGLVDLVVPTPFWSTTDFDIPIQEWKRLLAGTSAELAGGIEIRYQPVPNGPASMMTPALVAGVSAALLHGGADAVYLFNYIPKPLFQETQHPWTAAEYSAVMHGLQSAAGAAALARVHAITYRDIRAPGEPADAAFPATDHHTDFQWPPGCALRVQTGPVPEAGRAVALTMEFGPDSAGPDKLRVYLNATELAPAAGSQGALRTYPIPHSLLQDEAQVVEIVSGKDAAFTVQRLEISVAKK</sequence>
<organism evidence="2 3">
    <name type="scientific">Horticoccus luteus</name>
    <dbReference type="NCBI Taxonomy" id="2862869"/>
    <lineage>
        <taxon>Bacteria</taxon>
        <taxon>Pseudomonadati</taxon>
        <taxon>Verrucomicrobiota</taxon>
        <taxon>Opitutia</taxon>
        <taxon>Opitutales</taxon>
        <taxon>Opitutaceae</taxon>
        <taxon>Horticoccus</taxon>
    </lineage>
</organism>
<dbReference type="InterPro" id="IPR017853">
    <property type="entry name" value="GH"/>
</dbReference>
<keyword evidence="1" id="KW-0732">Signal</keyword>
<dbReference type="RefSeq" id="WP_220161255.1">
    <property type="nucleotide sequence ID" value="NZ_CP080507.1"/>
</dbReference>
<accession>A0A8F9TSD2</accession>